<reference evidence="10" key="2">
    <citation type="submission" date="2025-09" db="UniProtKB">
        <authorList>
            <consortium name="Ensembl"/>
        </authorList>
    </citation>
    <scope>IDENTIFICATION</scope>
</reference>
<dbReference type="PANTHER" id="PTHR10686">
    <property type="entry name" value="FOLATE TRANSPORTER"/>
    <property type="match status" value="1"/>
</dbReference>
<dbReference type="SUPFAM" id="SSF103473">
    <property type="entry name" value="MFS general substrate transporter"/>
    <property type="match status" value="1"/>
</dbReference>
<evidence type="ECO:0000256" key="7">
    <source>
        <dbReference type="PIRNR" id="PIRNR028739"/>
    </source>
</evidence>
<feature type="compositionally biased region" description="Basic and acidic residues" evidence="8">
    <location>
        <begin position="23"/>
        <end position="34"/>
    </location>
</feature>
<dbReference type="GO" id="GO:0016324">
    <property type="term" value="C:apical plasma membrane"/>
    <property type="evidence" value="ECO:0007669"/>
    <property type="project" value="TreeGrafter"/>
</dbReference>
<dbReference type="GO" id="GO:0005542">
    <property type="term" value="F:folic acid binding"/>
    <property type="evidence" value="ECO:0007669"/>
    <property type="project" value="TreeGrafter"/>
</dbReference>
<evidence type="ECO:0000256" key="2">
    <source>
        <dbReference type="ARBA" id="ARBA00005773"/>
    </source>
</evidence>
<feature type="region of interest" description="Disordered" evidence="8">
    <location>
        <begin position="462"/>
        <end position="486"/>
    </location>
</feature>
<dbReference type="PIRSF" id="PIRSF028739">
    <property type="entry name" value="Folate_carrier"/>
    <property type="match status" value="1"/>
</dbReference>
<feature type="transmembrane region" description="Helical" evidence="9">
    <location>
        <begin position="283"/>
        <end position="303"/>
    </location>
</feature>
<name>A0A8B9E7B0_ANSCY</name>
<feature type="transmembrane region" description="Helical" evidence="9">
    <location>
        <begin position="508"/>
        <end position="531"/>
    </location>
</feature>
<accession>A0A8B9E7B0</accession>
<dbReference type="AlphaFoldDB" id="A0A8B9E7B0"/>
<feature type="compositionally biased region" description="Low complexity" evidence="8">
    <location>
        <begin position="469"/>
        <end position="485"/>
    </location>
</feature>
<evidence type="ECO:0000256" key="9">
    <source>
        <dbReference type="SAM" id="Phobius"/>
    </source>
</evidence>
<dbReference type="FunFam" id="1.20.1250.20:FF:000225">
    <property type="entry name" value="Solute carrier family 19 member 1"/>
    <property type="match status" value="1"/>
</dbReference>
<keyword evidence="11" id="KW-1185">Reference proteome</keyword>
<dbReference type="Ensembl" id="ENSACDT00005019552.1">
    <property type="protein sequence ID" value="ENSACDP00005016255.1"/>
    <property type="gene ID" value="ENSACDG00005011907.1"/>
</dbReference>
<protein>
    <submittedName>
        <fullName evidence="10">Solute carrier family 19 member 1</fullName>
    </submittedName>
</protein>
<dbReference type="PANTHER" id="PTHR10686:SF12">
    <property type="entry name" value="REDUCED FOLATE TRANSPORTER"/>
    <property type="match status" value="1"/>
</dbReference>
<feature type="transmembrane region" description="Helical" evidence="9">
    <location>
        <begin position="82"/>
        <end position="101"/>
    </location>
</feature>
<feature type="region of interest" description="Disordered" evidence="8">
    <location>
        <begin position="535"/>
        <end position="561"/>
    </location>
</feature>
<dbReference type="GO" id="GO:0008518">
    <property type="term" value="F:folate:monoatomic anion antiporter activity"/>
    <property type="evidence" value="ECO:0007669"/>
    <property type="project" value="TreeGrafter"/>
</dbReference>
<comment type="similarity">
    <text evidence="2 7">Belongs to the reduced folate carrier (RFC) transporter (TC 2.A.48) family.</text>
</comment>
<keyword evidence="3 7" id="KW-0813">Transport</keyword>
<sequence length="561" mass="61902">MTVPGRELPSHRSAARAAAAMPKQDDGKKLPSETAPDQRWKLQVFYLCFYGFMTQIRPGESFITPYLLGPNKNFTQEEVTNVITPVLSYSYMAVLVPIFLLTDYLRYKPVLVLQSLSHISIWLLLVLGTSVLAMQLMEFFYGVTMAARIAYSSYIFSLVAPSRYQRMASYSRSAVLLGVFTSSVLGQLCVTLGGVPFLTLNYVSLGFVTFGLLLTLFLERPKRSLFFNRPEAACDGAAPTELDKMAGGDAGGAAGGWREMVLCRMLREVCALAKQSQLQLWSCWWVFNSAGYYLVLYYVQILWNEIYPARDNRRVYNGGVDAASTLLGAIASFVAGHIKIRWALWSALVIGLVTAVQAGLLMLMNTTSNIWLCYAAYVLFRGSYQFLVPIAMCVVPRPLLGGFWGVWGAGYCCHPPLVAGPVLTALPISQFPDCYLPFQRALRARLWGQHLLWHCAEDHHHHHRGRQEGPGPLRASPGRAPRRAGVPWHGRRGAGGAGLAAGTALLQFYVYFGYFTLLAAAYLIVAIGVGVRHSRRAQPPEPVPATAPVQEKSPEADATEA</sequence>
<evidence type="ECO:0000256" key="6">
    <source>
        <dbReference type="ARBA" id="ARBA00023136"/>
    </source>
</evidence>
<dbReference type="Proteomes" id="UP000694521">
    <property type="component" value="Unplaced"/>
</dbReference>
<dbReference type="GO" id="GO:0098838">
    <property type="term" value="P:folate transmembrane transport"/>
    <property type="evidence" value="ECO:0007669"/>
    <property type="project" value="TreeGrafter"/>
</dbReference>
<evidence type="ECO:0000256" key="1">
    <source>
        <dbReference type="ARBA" id="ARBA00004141"/>
    </source>
</evidence>
<feature type="transmembrane region" description="Helical" evidence="9">
    <location>
        <begin position="173"/>
        <end position="193"/>
    </location>
</feature>
<evidence type="ECO:0000256" key="3">
    <source>
        <dbReference type="ARBA" id="ARBA00022448"/>
    </source>
</evidence>
<reference evidence="10" key="1">
    <citation type="submission" date="2025-08" db="UniProtKB">
        <authorList>
            <consortium name="Ensembl"/>
        </authorList>
    </citation>
    <scope>IDENTIFICATION</scope>
</reference>
<evidence type="ECO:0000256" key="4">
    <source>
        <dbReference type="ARBA" id="ARBA00022692"/>
    </source>
</evidence>
<evidence type="ECO:0000313" key="11">
    <source>
        <dbReference type="Proteomes" id="UP000694521"/>
    </source>
</evidence>
<evidence type="ECO:0000256" key="5">
    <source>
        <dbReference type="ARBA" id="ARBA00022989"/>
    </source>
</evidence>
<feature type="transmembrane region" description="Helical" evidence="9">
    <location>
        <begin position="315"/>
        <end position="335"/>
    </location>
</feature>
<feature type="transmembrane region" description="Helical" evidence="9">
    <location>
        <begin position="110"/>
        <end position="133"/>
    </location>
</feature>
<dbReference type="Pfam" id="PF01770">
    <property type="entry name" value="Folate_carrier"/>
    <property type="match status" value="1"/>
</dbReference>
<feature type="transmembrane region" description="Helical" evidence="9">
    <location>
        <begin position="342"/>
        <end position="364"/>
    </location>
</feature>
<feature type="transmembrane region" description="Helical" evidence="9">
    <location>
        <begin position="199"/>
        <end position="218"/>
    </location>
</feature>
<keyword evidence="4 9" id="KW-0812">Transmembrane</keyword>
<dbReference type="NCBIfam" id="TIGR00806">
    <property type="entry name" value="rfc"/>
    <property type="match status" value="1"/>
</dbReference>
<feature type="region of interest" description="Disordered" evidence="8">
    <location>
        <begin position="1"/>
        <end position="34"/>
    </location>
</feature>
<dbReference type="InterPro" id="IPR002666">
    <property type="entry name" value="Folate_carrier"/>
</dbReference>
<dbReference type="Gene3D" id="1.20.1250.20">
    <property type="entry name" value="MFS general substrate transporter like domains"/>
    <property type="match status" value="1"/>
</dbReference>
<dbReference type="InterPro" id="IPR036259">
    <property type="entry name" value="MFS_trans_sf"/>
</dbReference>
<evidence type="ECO:0000256" key="8">
    <source>
        <dbReference type="SAM" id="MobiDB-lite"/>
    </source>
</evidence>
<keyword evidence="5 9" id="KW-1133">Transmembrane helix</keyword>
<keyword evidence="6 7" id="KW-0472">Membrane</keyword>
<proteinExistence type="inferred from homology"/>
<comment type="subcellular location">
    <subcellularLocation>
        <location evidence="1 7">Membrane</location>
        <topology evidence="1 7">Multi-pass membrane protein</topology>
    </subcellularLocation>
</comment>
<dbReference type="GO" id="GO:0016323">
    <property type="term" value="C:basolateral plasma membrane"/>
    <property type="evidence" value="ECO:0007669"/>
    <property type="project" value="TreeGrafter"/>
</dbReference>
<organism evidence="10 11">
    <name type="scientific">Anser cygnoides</name>
    <name type="common">Swan goose</name>
    <dbReference type="NCBI Taxonomy" id="8845"/>
    <lineage>
        <taxon>Eukaryota</taxon>
        <taxon>Metazoa</taxon>
        <taxon>Chordata</taxon>
        <taxon>Craniata</taxon>
        <taxon>Vertebrata</taxon>
        <taxon>Euteleostomi</taxon>
        <taxon>Archelosauria</taxon>
        <taxon>Archosauria</taxon>
        <taxon>Dinosauria</taxon>
        <taxon>Saurischia</taxon>
        <taxon>Theropoda</taxon>
        <taxon>Coelurosauria</taxon>
        <taxon>Aves</taxon>
        <taxon>Neognathae</taxon>
        <taxon>Galloanserae</taxon>
        <taxon>Anseriformes</taxon>
        <taxon>Anatidae</taxon>
        <taxon>Anserinae</taxon>
        <taxon>Anser</taxon>
    </lineage>
</organism>
<evidence type="ECO:0000313" key="10">
    <source>
        <dbReference type="Ensembl" id="ENSACDP00005016255.1"/>
    </source>
</evidence>